<evidence type="ECO:0000256" key="1">
    <source>
        <dbReference type="SAM" id="MobiDB-lite"/>
    </source>
</evidence>
<comment type="caution">
    <text evidence="2">The sequence shown here is derived from an EMBL/GenBank/DDBJ whole genome shotgun (WGS) entry which is preliminary data.</text>
</comment>
<feature type="region of interest" description="Disordered" evidence="1">
    <location>
        <begin position="270"/>
        <end position="304"/>
    </location>
</feature>
<feature type="compositionally biased region" description="Polar residues" evidence="1">
    <location>
        <begin position="956"/>
        <end position="969"/>
    </location>
</feature>
<name>A0A8T2NYN9_9TELE</name>
<feature type="compositionally biased region" description="Low complexity" evidence="1">
    <location>
        <begin position="629"/>
        <end position="640"/>
    </location>
</feature>
<sequence length="1341" mass="143479">MLTGGRFTPVAAPQKHCPASTSHAHPPACLNKRTDSVQHFGRGLKNGAHYEFGREPFTPCHKGCGGGLGGGGGQFERQLKENPRQKPIEYLCKDYSLYKIRYTPDKIIKNEIGDYWFLAIPFVLFTVQQTTLRGSPSPGARSRAPAIGADLMDEIDGINAKLVASSPNAFGLFEEDSLPLVRKIDSRNSGQGERNLNQPRLNMNSHFKSPGFHSGGTPVAVEPGLGPLNEPPLLGLNMNANGEQYSFHQRGHPDMHAGALQQQQQQMHPFFNNQQPHPGHPHGHHPHPQQHHPHFGSTFAGPDPAASCLHGGRMVGYNGSGSMGPQQGFSEGFDPLAEGQAGEGFTQQQQQQQAGPMPDFQHHGPPSNNHTVPAPCLPLDQSPNRAASFHGLPSSSETHSLEPRRLPPQGRAEGMEYSYPTEPSSGHFDVFSPSESDSQLTHYGLGRQAVNSSFPGNPGLSRGAGMLGVSKAPQQQHGPYFERMGNGRKRPGGMELGPGARHPLLQQQQAEMLGRQAPCPPGLPRAAHAEPSSANPGMQVGGVMMPNQHNQFEYPVHRLEGRNMHHYGDHMFNMQGQPPQQPPNQRLQHFDASYMNVAKRPRFDFPNSHGGENCGTWNNSLHNPPGVDSHLSPSSYPSLPGEFTPPVTDGFPPAPPLQHAGPDQQALQQRQNAAMMIKQMASRNQQQRMRQPSLQQLGHHGDVPQPGMGHGGNMPQPHFERESGGRMGNFDPQNAHMPQESWFPHQPGEMIPRRMGGSSVSGEASPHDVGMQNSSSMLFRPGVNGMGLQEPMRMPADGHGQALHSPSLHPQFGNNMGTLQQIQSPSAGVMHPNAPADRRPADFTAPPMGAQSSFPFGGPNRQGPTHNTPPGINTSPRNYPPQPEFPPGQRSSVSKLGALSLGNFSKPSAKDNMFGQSCLAALSTACQNMIASLGAPNLNVTFNKKSQNEGKRKASQTEQDINSNTASGTGSAGPEYFQSNASQNGQMPAAGNSNNKHPGQTGTGQIMQGEANALSPNYNMDATTGSEGKLGTGSGRGRGRRKRDSGHVSPGIFFSSDGSHPVVSPTQQGPLAGLGERGGGTPHEKPLTSPSWGKGGDLLLGEQSDLMSSLDSGIQSVTKSDASSPRVDFPDDVSTNYGNDDEVSSSSDNNAGTAASKPIRSPLVTSSPKLHRGEHGPLNGQKQLGIGVVNHSTSTPDSYGHGGGGHPGTPGLEQVRTPSSTSGQEEIHPLEILQAQIQLQRQQFSISEEQPLGVKNGKKADCPGQNGDSELGGSSPDDGKGSMSTIDLDTLMAEQHATWYVPNDKSLMDGLEEDKSLALWEKTKVQSSNKEGKVFPLIVND</sequence>
<dbReference type="PANTHER" id="PTHR15821">
    <property type="entry name" value="PROTEIN MN1"/>
    <property type="match status" value="1"/>
</dbReference>
<feature type="region of interest" description="Disordered" evidence="1">
    <location>
        <begin position="184"/>
        <end position="226"/>
    </location>
</feature>
<reference evidence="2" key="1">
    <citation type="thesis" date="2021" institute="BYU ScholarsArchive" country="Provo, UT, USA">
        <title>Applications of and Algorithms for Genome Assembly and Genomic Analyses with an Emphasis on Marine Teleosts.</title>
        <authorList>
            <person name="Pickett B.D."/>
        </authorList>
    </citation>
    <scope>NUCLEOTIDE SEQUENCE</scope>
    <source>
        <strain evidence="2">HI-2016</strain>
    </source>
</reference>
<feature type="compositionally biased region" description="Polar residues" evidence="1">
    <location>
        <begin position="862"/>
        <end position="877"/>
    </location>
</feature>
<proteinExistence type="predicted"/>
<dbReference type="PANTHER" id="PTHR15821:SF0">
    <property type="entry name" value="TRANSCRIPTIONAL ACTIVATOR MN1"/>
    <property type="match status" value="1"/>
</dbReference>
<feature type="compositionally biased region" description="Basic residues" evidence="1">
    <location>
        <begin position="279"/>
        <end position="294"/>
    </location>
</feature>
<feature type="region of interest" description="Disordered" evidence="1">
    <location>
        <begin position="1"/>
        <end position="25"/>
    </location>
</feature>
<feature type="region of interest" description="Disordered" evidence="1">
    <location>
        <begin position="319"/>
        <end position="425"/>
    </location>
</feature>
<feature type="region of interest" description="Disordered" evidence="1">
    <location>
        <begin position="1250"/>
        <end position="1287"/>
    </location>
</feature>
<protein>
    <submittedName>
        <fullName evidence="2">Uncharacterized protein</fullName>
    </submittedName>
</protein>
<dbReference type="InterPro" id="IPR037644">
    <property type="entry name" value="MN1"/>
</dbReference>
<feature type="region of interest" description="Disordered" evidence="1">
    <location>
        <begin position="854"/>
        <end position="894"/>
    </location>
</feature>
<feature type="region of interest" description="Disordered" evidence="1">
    <location>
        <begin position="616"/>
        <end position="701"/>
    </location>
</feature>
<gene>
    <name evidence="2" type="ORF">JZ751_015954</name>
</gene>
<evidence type="ECO:0000313" key="3">
    <source>
        <dbReference type="Proteomes" id="UP000824540"/>
    </source>
</evidence>
<dbReference type="OrthoDB" id="9881263at2759"/>
<keyword evidence="3" id="KW-1185">Reference proteome</keyword>
<feature type="compositionally biased region" description="Polar residues" evidence="1">
    <location>
        <begin position="977"/>
        <end position="1006"/>
    </location>
</feature>
<feature type="compositionally biased region" description="Polar residues" evidence="1">
    <location>
        <begin position="187"/>
        <end position="207"/>
    </location>
</feature>
<feature type="compositionally biased region" description="Polar residues" evidence="1">
    <location>
        <begin position="1105"/>
        <end position="1123"/>
    </location>
</feature>
<accession>A0A8T2NYN9</accession>
<evidence type="ECO:0000313" key="2">
    <source>
        <dbReference type="EMBL" id="KAG9342548.1"/>
    </source>
</evidence>
<dbReference type="GO" id="GO:0006355">
    <property type="term" value="P:regulation of DNA-templated transcription"/>
    <property type="evidence" value="ECO:0007669"/>
    <property type="project" value="InterPro"/>
</dbReference>
<feature type="compositionally biased region" description="Low complexity" evidence="1">
    <location>
        <begin position="685"/>
        <end position="697"/>
    </location>
</feature>
<dbReference type="EMBL" id="JAFBMS010000027">
    <property type="protein sequence ID" value="KAG9342548.1"/>
    <property type="molecule type" value="Genomic_DNA"/>
</dbReference>
<feature type="region of interest" description="Disordered" evidence="1">
    <location>
        <begin position="945"/>
        <end position="1225"/>
    </location>
</feature>
<dbReference type="Proteomes" id="UP000824540">
    <property type="component" value="Unassembled WGS sequence"/>
</dbReference>
<organism evidence="2 3">
    <name type="scientific">Albula glossodonta</name>
    <name type="common">roundjaw bonefish</name>
    <dbReference type="NCBI Taxonomy" id="121402"/>
    <lineage>
        <taxon>Eukaryota</taxon>
        <taxon>Metazoa</taxon>
        <taxon>Chordata</taxon>
        <taxon>Craniata</taxon>
        <taxon>Vertebrata</taxon>
        <taxon>Euteleostomi</taxon>
        <taxon>Actinopterygii</taxon>
        <taxon>Neopterygii</taxon>
        <taxon>Teleostei</taxon>
        <taxon>Albuliformes</taxon>
        <taxon>Albulidae</taxon>
        <taxon>Albula</taxon>
    </lineage>
</organism>